<keyword evidence="9" id="KW-1185">Reference proteome</keyword>
<dbReference type="InterPro" id="IPR001929">
    <property type="entry name" value="Germin"/>
</dbReference>
<dbReference type="GeneID" id="54564371"/>
<keyword evidence="5" id="KW-0464">Manganese</keyword>
<dbReference type="SUPFAM" id="SSF51182">
    <property type="entry name" value="RmlC-like cupins"/>
    <property type="match status" value="1"/>
</dbReference>
<dbReference type="CDD" id="cd02241">
    <property type="entry name" value="cupin_OxOx"/>
    <property type="match status" value="1"/>
</dbReference>
<dbReference type="RefSeq" id="XP_033674976.1">
    <property type="nucleotide sequence ID" value="XM_033811099.1"/>
</dbReference>
<evidence type="ECO:0000256" key="5">
    <source>
        <dbReference type="ARBA" id="ARBA00023211"/>
    </source>
</evidence>
<dbReference type="Pfam" id="PF00190">
    <property type="entry name" value="Cupin_1"/>
    <property type="match status" value="1"/>
</dbReference>
<dbReference type="Gene3D" id="2.60.120.10">
    <property type="entry name" value="Jelly Rolls"/>
    <property type="match status" value="1"/>
</dbReference>
<proteinExistence type="inferred from homology"/>
<dbReference type="GO" id="GO:0030145">
    <property type="term" value="F:manganese ion binding"/>
    <property type="evidence" value="ECO:0007669"/>
    <property type="project" value="InterPro"/>
</dbReference>
<feature type="chain" id="PRO_5025496641" description="Cupin type-1 domain-containing protein" evidence="6">
    <location>
        <begin position="20"/>
        <end position="318"/>
    </location>
</feature>
<protein>
    <recommendedName>
        <fullName evidence="7">Cupin type-1 domain-containing protein</fullName>
    </recommendedName>
</protein>
<feature type="domain" description="Cupin type-1" evidence="7">
    <location>
        <begin position="134"/>
        <end position="276"/>
    </location>
</feature>
<dbReference type="OrthoDB" id="1921208at2759"/>
<dbReference type="InterPro" id="IPR006045">
    <property type="entry name" value="Cupin_1"/>
</dbReference>
<accession>A0A6A6D3X5</accession>
<evidence type="ECO:0000313" key="8">
    <source>
        <dbReference type="EMBL" id="KAF2174087.1"/>
    </source>
</evidence>
<evidence type="ECO:0000256" key="3">
    <source>
        <dbReference type="ARBA" id="ARBA00022525"/>
    </source>
</evidence>
<evidence type="ECO:0000256" key="4">
    <source>
        <dbReference type="ARBA" id="ARBA00022723"/>
    </source>
</evidence>
<organism evidence="8 9">
    <name type="scientific">Zasmidium cellare ATCC 36951</name>
    <dbReference type="NCBI Taxonomy" id="1080233"/>
    <lineage>
        <taxon>Eukaryota</taxon>
        <taxon>Fungi</taxon>
        <taxon>Dikarya</taxon>
        <taxon>Ascomycota</taxon>
        <taxon>Pezizomycotina</taxon>
        <taxon>Dothideomycetes</taxon>
        <taxon>Dothideomycetidae</taxon>
        <taxon>Mycosphaerellales</taxon>
        <taxon>Mycosphaerellaceae</taxon>
        <taxon>Zasmidium</taxon>
    </lineage>
</organism>
<evidence type="ECO:0000256" key="6">
    <source>
        <dbReference type="SAM" id="SignalP"/>
    </source>
</evidence>
<keyword evidence="3" id="KW-0964">Secreted</keyword>
<dbReference type="InterPro" id="IPR014710">
    <property type="entry name" value="RmlC-like_jellyroll"/>
</dbReference>
<name>A0A6A6D3X5_ZASCE</name>
<evidence type="ECO:0000256" key="1">
    <source>
        <dbReference type="ARBA" id="ARBA00004613"/>
    </source>
</evidence>
<evidence type="ECO:0000313" key="9">
    <source>
        <dbReference type="Proteomes" id="UP000799537"/>
    </source>
</evidence>
<feature type="signal peptide" evidence="6">
    <location>
        <begin position="1"/>
        <end position="19"/>
    </location>
</feature>
<evidence type="ECO:0000256" key="2">
    <source>
        <dbReference type="ARBA" id="ARBA00007456"/>
    </source>
</evidence>
<keyword evidence="4" id="KW-0479">Metal-binding</keyword>
<dbReference type="AlphaFoldDB" id="A0A6A6D3X5"/>
<evidence type="ECO:0000259" key="7">
    <source>
        <dbReference type="SMART" id="SM00835"/>
    </source>
</evidence>
<dbReference type="EMBL" id="ML993579">
    <property type="protein sequence ID" value="KAF2174087.1"/>
    <property type="molecule type" value="Genomic_DNA"/>
</dbReference>
<keyword evidence="6" id="KW-0732">Signal</keyword>
<dbReference type="InterPro" id="IPR011051">
    <property type="entry name" value="RmlC_Cupin_sf"/>
</dbReference>
<dbReference type="GO" id="GO:0005576">
    <property type="term" value="C:extracellular region"/>
    <property type="evidence" value="ECO:0007669"/>
    <property type="project" value="UniProtKB-SubCell"/>
</dbReference>
<dbReference type="PANTHER" id="PTHR31238">
    <property type="entry name" value="GERMIN-LIKE PROTEIN SUBFAMILY 3 MEMBER 3"/>
    <property type="match status" value="1"/>
</dbReference>
<dbReference type="PRINTS" id="PR00325">
    <property type="entry name" value="GERMIN"/>
</dbReference>
<gene>
    <name evidence="8" type="ORF">M409DRAFT_48965</name>
</gene>
<sequence>MSVARYIVAGLGAAASVSAAPYQQEGQYSAPSSTLSTAYVSAATYGSASYSATQSASYTASAPSGNPAVPTIVQPAAPPANPAAASSAAAAAASLAREAVLDVTNVQRFNTLLTVDGAGQQLLPPDQLRERTVFDFGARAAPLGQGGRFVLANENNFPILVEQGIATAVGFLNPCSMNSPHTHPRATEWLTVVQGKLQSGFMLENGFLANAAIGQLTTQVPTELHAFQGTVFPQGSIHFQFNNECEPATFIATLNNADPGTSQVAQNFFFQDEKIVNITLGEINNIDGSNIDQFRKTLPANLVQAVDSCLAKCEKKSH</sequence>
<dbReference type="Proteomes" id="UP000799537">
    <property type="component" value="Unassembled WGS sequence"/>
</dbReference>
<comment type="subcellular location">
    <subcellularLocation>
        <location evidence="1">Secreted</location>
    </subcellularLocation>
</comment>
<reference evidence="8" key="1">
    <citation type="journal article" date="2020" name="Stud. Mycol.">
        <title>101 Dothideomycetes genomes: a test case for predicting lifestyles and emergence of pathogens.</title>
        <authorList>
            <person name="Haridas S."/>
            <person name="Albert R."/>
            <person name="Binder M."/>
            <person name="Bloem J."/>
            <person name="Labutti K."/>
            <person name="Salamov A."/>
            <person name="Andreopoulos B."/>
            <person name="Baker S."/>
            <person name="Barry K."/>
            <person name="Bills G."/>
            <person name="Bluhm B."/>
            <person name="Cannon C."/>
            <person name="Castanera R."/>
            <person name="Culley D."/>
            <person name="Daum C."/>
            <person name="Ezra D."/>
            <person name="Gonzalez J."/>
            <person name="Henrissat B."/>
            <person name="Kuo A."/>
            <person name="Liang C."/>
            <person name="Lipzen A."/>
            <person name="Lutzoni F."/>
            <person name="Magnuson J."/>
            <person name="Mondo S."/>
            <person name="Nolan M."/>
            <person name="Ohm R."/>
            <person name="Pangilinan J."/>
            <person name="Park H.-J."/>
            <person name="Ramirez L."/>
            <person name="Alfaro M."/>
            <person name="Sun H."/>
            <person name="Tritt A."/>
            <person name="Yoshinaga Y."/>
            <person name="Zwiers L.-H."/>
            <person name="Turgeon B."/>
            <person name="Goodwin S."/>
            <person name="Spatafora J."/>
            <person name="Crous P."/>
            <person name="Grigoriev I."/>
        </authorList>
    </citation>
    <scope>NUCLEOTIDE SEQUENCE</scope>
    <source>
        <strain evidence="8">ATCC 36951</strain>
    </source>
</reference>
<dbReference type="SMART" id="SM00835">
    <property type="entry name" value="Cupin_1"/>
    <property type="match status" value="1"/>
</dbReference>
<comment type="similarity">
    <text evidence="2">Belongs to the germin family.</text>
</comment>